<dbReference type="Pfam" id="PF02574">
    <property type="entry name" value="S-methyl_trans"/>
    <property type="match status" value="1"/>
</dbReference>
<dbReference type="PANTHER" id="PTHR11103:SF18">
    <property type="entry name" value="SLR1189 PROTEIN"/>
    <property type="match status" value="1"/>
</dbReference>
<dbReference type="Proteomes" id="UP000315759">
    <property type="component" value="Unassembled WGS sequence"/>
</dbReference>
<dbReference type="GO" id="GO:0032259">
    <property type="term" value="P:methylation"/>
    <property type="evidence" value="ECO:0007669"/>
    <property type="project" value="UniProtKB-KW"/>
</dbReference>
<evidence type="ECO:0000256" key="2">
    <source>
        <dbReference type="ARBA" id="ARBA00022679"/>
    </source>
</evidence>
<protein>
    <submittedName>
        <fullName evidence="5">Homocysteine S-methyltransferase</fullName>
    </submittedName>
</protein>
<sequence length="310" mass="33279">MLSDIDTQLLPQLAGDQMFVTDGGLETDLLSHYGVDLPYFAAFPLLEHDDTREVLRRYYASYLDIARSHRTGFVVESATWRANPDWAARLGISPDRLDQLNRQAIELAEEVRAAAAADGITAVVSGCVGPREEAMTAAEAQDYHTPQIASFAATTADLVTAVTINDAAEAVGIVRAAAAVDVPAAVSFTVETDGRLATGQSLREAVEQVDADTGARAAYFMVNCAHPTHLATTFDDGDWVRRVVGLRLNASTRSHAELDEAEDLDEGDPEDFGAGLAALRERLPAATVFGGCCGTDTRHVAAIWRRLAPH</sequence>
<keyword evidence="3" id="KW-0862">Zinc</keyword>
<dbReference type="PANTHER" id="PTHR11103">
    <property type="entry name" value="SLR1189 PROTEIN"/>
    <property type="match status" value="1"/>
</dbReference>
<evidence type="ECO:0000256" key="3">
    <source>
        <dbReference type="PROSITE-ProRule" id="PRU00333"/>
    </source>
</evidence>
<dbReference type="RefSeq" id="WP_142551952.1">
    <property type="nucleotide sequence ID" value="NZ_VIFX01000010.1"/>
</dbReference>
<feature type="binding site" evidence="3">
    <location>
        <position position="224"/>
    </location>
    <ligand>
        <name>Zn(2+)</name>
        <dbReference type="ChEBI" id="CHEBI:29105"/>
    </ligand>
</feature>
<keyword evidence="2 3" id="KW-0808">Transferase</keyword>
<keyword evidence="3" id="KW-0479">Metal-binding</keyword>
<evidence type="ECO:0000256" key="1">
    <source>
        <dbReference type="ARBA" id="ARBA00022603"/>
    </source>
</evidence>
<comment type="cofactor">
    <cofactor evidence="3">
        <name>Zn(2+)</name>
        <dbReference type="ChEBI" id="CHEBI:29105"/>
    </cofactor>
</comment>
<keyword evidence="6" id="KW-1185">Reference proteome</keyword>
<feature type="binding site" evidence="3">
    <location>
        <position position="293"/>
    </location>
    <ligand>
        <name>Zn(2+)</name>
        <dbReference type="ChEBI" id="CHEBI:29105"/>
    </ligand>
</feature>
<accession>A0A544W3L0</accession>
<feature type="binding site" evidence="3">
    <location>
        <position position="292"/>
    </location>
    <ligand>
        <name>Zn(2+)</name>
        <dbReference type="ChEBI" id="CHEBI:29105"/>
    </ligand>
</feature>
<dbReference type="PROSITE" id="PS50970">
    <property type="entry name" value="HCY"/>
    <property type="match status" value="1"/>
</dbReference>
<dbReference type="InterPro" id="IPR036589">
    <property type="entry name" value="HCY_dom_sf"/>
</dbReference>
<organism evidence="5 6">
    <name type="scientific">Mycolicibacterium hodleri</name>
    <dbReference type="NCBI Taxonomy" id="49897"/>
    <lineage>
        <taxon>Bacteria</taxon>
        <taxon>Bacillati</taxon>
        <taxon>Actinomycetota</taxon>
        <taxon>Actinomycetes</taxon>
        <taxon>Mycobacteriales</taxon>
        <taxon>Mycobacteriaceae</taxon>
        <taxon>Mycolicibacterium</taxon>
    </lineage>
</organism>
<proteinExistence type="predicted"/>
<keyword evidence="1 3" id="KW-0489">Methyltransferase</keyword>
<feature type="domain" description="Hcy-binding" evidence="4">
    <location>
        <begin position="7"/>
        <end position="307"/>
    </location>
</feature>
<dbReference type="Gene3D" id="3.20.20.330">
    <property type="entry name" value="Homocysteine-binding-like domain"/>
    <property type="match status" value="1"/>
</dbReference>
<evidence type="ECO:0000313" key="6">
    <source>
        <dbReference type="Proteomes" id="UP000315759"/>
    </source>
</evidence>
<name>A0A544W3L0_9MYCO</name>
<dbReference type="SUPFAM" id="SSF82282">
    <property type="entry name" value="Homocysteine S-methyltransferase"/>
    <property type="match status" value="1"/>
</dbReference>
<dbReference type="GO" id="GO:0046872">
    <property type="term" value="F:metal ion binding"/>
    <property type="evidence" value="ECO:0007669"/>
    <property type="project" value="UniProtKB-KW"/>
</dbReference>
<gene>
    <name evidence="5" type="ORF">D8S82_10055</name>
</gene>
<dbReference type="GO" id="GO:0008168">
    <property type="term" value="F:methyltransferase activity"/>
    <property type="evidence" value="ECO:0007669"/>
    <property type="project" value="UniProtKB-UniRule"/>
</dbReference>
<reference evidence="5 6" key="1">
    <citation type="submission" date="2018-10" db="EMBL/GenBank/DDBJ databases">
        <title>Draft genome of Mycobacterium hodleri strain B.</title>
        <authorList>
            <person name="Amande T.J."/>
            <person name="Mcgenity T.J."/>
        </authorList>
    </citation>
    <scope>NUCLEOTIDE SEQUENCE [LARGE SCALE GENOMIC DNA]</scope>
    <source>
        <strain evidence="5 6">B</strain>
    </source>
</reference>
<dbReference type="InterPro" id="IPR003726">
    <property type="entry name" value="HCY_dom"/>
</dbReference>
<evidence type="ECO:0000313" key="5">
    <source>
        <dbReference type="EMBL" id="TQR86802.1"/>
    </source>
</evidence>
<comment type="caution">
    <text evidence="5">The sequence shown here is derived from an EMBL/GenBank/DDBJ whole genome shotgun (WGS) entry which is preliminary data.</text>
</comment>
<dbReference type="AlphaFoldDB" id="A0A544W3L0"/>
<evidence type="ECO:0000259" key="4">
    <source>
        <dbReference type="PROSITE" id="PS50970"/>
    </source>
</evidence>
<dbReference type="EMBL" id="VIFX01000010">
    <property type="protein sequence ID" value="TQR86802.1"/>
    <property type="molecule type" value="Genomic_DNA"/>
</dbReference>